<feature type="signal peptide" evidence="2">
    <location>
        <begin position="1"/>
        <end position="17"/>
    </location>
</feature>
<evidence type="ECO:0000256" key="2">
    <source>
        <dbReference type="SAM" id="SignalP"/>
    </source>
</evidence>
<feature type="chain" id="PRO_5019372205" description="Secreted protein" evidence="2">
    <location>
        <begin position="18"/>
        <end position="105"/>
    </location>
</feature>
<proteinExistence type="predicted"/>
<organism evidence="3 4">
    <name type="scientific">Oryzias javanicus</name>
    <name type="common">Javanese ricefish</name>
    <name type="synonym">Aplocheilus javanicus</name>
    <dbReference type="NCBI Taxonomy" id="123683"/>
    <lineage>
        <taxon>Eukaryota</taxon>
        <taxon>Metazoa</taxon>
        <taxon>Chordata</taxon>
        <taxon>Craniata</taxon>
        <taxon>Vertebrata</taxon>
        <taxon>Euteleostomi</taxon>
        <taxon>Actinopterygii</taxon>
        <taxon>Neopterygii</taxon>
        <taxon>Teleostei</taxon>
        <taxon>Neoteleostei</taxon>
        <taxon>Acanthomorphata</taxon>
        <taxon>Ovalentaria</taxon>
        <taxon>Atherinomorphae</taxon>
        <taxon>Beloniformes</taxon>
        <taxon>Adrianichthyidae</taxon>
        <taxon>Oryziinae</taxon>
        <taxon>Oryzias</taxon>
    </lineage>
</organism>
<dbReference type="EMBL" id="CM012453">
    <property type="protein sequence ID" value="RVE61184.1"/>
    <property type="molecule type" value="Genomic_DNA"/>
</dbReference>
<dbReference type="AlphaFoldDB" id="A0A437CG54"/>
<evidence type="ECO:0008006" key="5">
    <source>
        <dbReference type="Google" id="ProtNLM"/>
    </source>
</evidence>
<accession>A0A437CG54</accession>
<evidence type="ECO:0000256" key="1">
    <source>
        <dbReference type="SAM" id="MobiDB-lite"/>
    </source>
</evidence>
<evidence type="ECO:0000313" key="4">
    <source>
        <dbReference type="Proteomes" id="UP000283210"/>
    </source>
</evidence>
<gene>
    <name evidence="3" type="ORF">OJAV_G00168210</name>
</gene>
<sequence length="105" mass="10868">MLIFLSASSSLVLLSGSRPLLWPCYPGVNGGCGEDARTHTKQRVKSPGKPGVATGSVEITGKGGKSGGKRTDRSLRTSGGSASKEGPHRRPGRTITPTPGGEIRR</sequence>
<reference evidence="3 4" key="1">
    <citation type="submission" date="2018-11" db="EMBL/GenBank/DDBJ databases">
        <authorList>
            <person name="Lopez-Roques C."/>
            <person name="Donnadieu C."/>
            <person name="Bouchez O."/>
            <person name="Klopp C."/>
            <person name="Cabau C."/>
            <person name="Zahm M."/>
        </authorList>
    </citation>
    <scope>NUCLEOTIDE SEQUENCE [LARGE SCALE GENOMIC DNA]</scope>
    <source>
        <strain evidence="3">RS831</strain>
        <tissue evidence="3">Whole body</tissue>
    </source>
</reference>
<reference evidence="3 4" key="2">
    <citation type="submission" date="2019-01" db="EMBL/GenBank/DDBJ databases">
        <title>A chromosome length genome reference of the Java medaka (oryzias javanicus).</title>
        <authorList>
            <person name="Herpin A."/>
            <person name="Takehana Y."/>
            <person name="Naruse K."/>
            <person name="Ansai S."/>
            <person name="Kawaguchi M."/>
        </authorList>
    </citation>
    <scope>NUCLEOTIDE SEQUENCE [LARGE SCALE GENOMIC DNA]</scope>
    <source>
        <strain evidence="3">RS831</strain>
        <tissue evidence="3">Whole body</tissue>
    </source>
</reference>
<dbReference type="Proteomes" id="UP000283210">
    <property type="component" value="Chromosome 17"/>
</dbReference>
<name>A0A437CG54_ORYJA</name>
<keyword evidence="2" id="KW-0732">Signal</keyword>
<protein>
    <recommendedName>
        <fullName evidence="5">Secreted protein</fullName>
    </recommendedName>
</protein>
<keyword evidence="4" id="KW-1185">Reference proteome</keyword>
<evidence type="ECO:0000313" key="3">
    <source>
        <dbReference type="EMBL" id="RVE61184.1"/>
    </source>
</evidence>
<feature type="region of interest" description="Disordered" evidence="1">
    <location>
        <begin position="31"/>
        <end position="105"/>
    </location>
</feature>